<comment type="caution">
    <text evidence="1">The sequence shown here is derived from an EMBL/GenBank/DDBJ whole genome shotgun (WGS) entry which is preliminary data.</text>
</comment>
<dbReference type="EMBL" id="NIBU01000011">
    <property type="protein sequence ID" value="PHM36883.1"/>
    <property type="molecule type" value="Genomic_DNA"/>
</dbReference>
<reference evidence="1 2" key="1">
    <citation type="journal article" date="2017" name="Nat. Microbiol.">
        <title>Natural product diversity associated with the nematode symbionts Photorhabdus and Xenorhabdus.</title>
        <authorList>
            <person name="Tobias N.J."/>
            <person name="Wolff H."/>
            <person name="Djahanschiri B."/>
            <person name="Grundmann F."/>
            <person name="Kronenwerth M."/>
            <person name="Shi Y.M."/>
            <person name="Simonyi S."/>
            <person name="Grun P."/>
            <person name="Shapiro-Ilan D."/>
            <person name="Pidot S.J."/>
            <person name="Stinear T.P."/>
            <person name="Ebersberger I."/>
            <person name="Bode H.B."/>
        </authorList>
    </citation>
    <scope>NUCLEOTIDE SEQUENCE [LARGE SCALE GENOMIC DNA]</scope>
    <source>
        <strain evidence="1 2">DSM 16336</strain>
    </source>
</reference>
<dbReference type="RefSeq" id="WP_099137622.1">
    <property type="nucleotide sequence ID" value="NZ_CAWNQC010000013.1"/>
</dbReference>
<evidence type="ECO:0000313" key="2">
    <source>
        <dbReference type="Proteomes" id="UP000224871"/>
    </source>
</evidence>
<sequence length="181" mass="21467">MLHLLCECKNNYQNLYEGILFGERISRQNIKNRDEIKARFRQQEKHERLHKISEAEQHAEIYKELYNYTLKNKDRLLAGNCPDYCNCAFYYLINNCLDKIIKFFNAGLATSNHVYIQVLGTLGVYDHVFITIGSFNHNMFTPVLGRLYHHLPKELWVCDPWANIVCPAEKYSDLWKNKMDK</sequence>
<organism evidence="1 2">
    <name type="scientific">Xenorhabdus innexi</name>
    <dbReference type="NCBI Taxonomy" id="290109"/>
    <lineage>
        <taxon>Bacteria</taxon>
        <taxon>Pseudomonadati</taxon>
        <taxon>Pseudomonadota</taxon>
        <taxon>Gammaproteobacteria</taxon>
        <taxon>Enterobacterales</taxon>
        <taxon>Morganellaceae</taxon>
        <taxon>Xenorhabdus</taxon>
    </lineage>
</organism>
<protein>
    <submittedName>
        <fullName evidence="1">Uncharacterized protein</fullName>
    </submittedName>
</protein>
<gene>
    <name evidence="1" type="ORF">Xinn_01417</name>
</gene>
<dbReference type="Proteomes" id="UP000224871">
    <property type="component" value="Unassembled WGS sequence"/>
</dbReference>
<keyword evidence="2" id="KW-1185">Reference proteome</keyword>
<name>A0A2G0NQ66_9GAMM</name>
<evidence type="ECO:0000313" key="1">
    <source>
        <dbReference type="EMBL" id="PHM36883.1"/>
    </source>
</evidence>
<accession>A0A2G0NQ66</accession>
<proteinExistence type="predicted"/>